<dbReference type="Proteomes" id="UP000265100">
    <property type="component" value="Chromosome 20"/>
</dbReference>
<reference evidence="2" key="4">
    <citation type="submission" date="2025-09" db="UniProtKB">
        <authorList>
            <consortium name="Ensembl"/>
        </authorList>
    </citation>
    <scope>IDENTIFICATION</scope>
</reference>
<sequence>MSLRSSIIIQIRAEIFPSPLNLHNITNAFARHNVHIKYCIIFDCHVHIPSAEKPTLTLTQDPEYDVMFAGEAVTFSCAISVQSAWTYLWYKDGSKVTGSSDKLKVQIRGTADQGSYTCKATRGQNPAFITDSSEAKQLKVQRDKVFRKSAVNSHEV</sequence>
<reference evidence="3" key="2">
    <citation type="submission" date="2023-03" db="EMBL/GenBank/DDBJ databases">
        <authorList>
            <consortium name="Wellcome Sanger Institute Data Sharing"/>
        </authorList>
    </citation>
    <scope>NUCLEOTIDE SEQUENCE [LARGE SCALE GENOMIC DNA]</scope>
</reference>
<dbReference type="SUPFAM" id="SSF48726">
    <property type="entry name" value="Immunoglobulin"/>
    <property type="match status" value="1"/>
</dbReference>
<evidence type="ECO:0000313" key="3">
    <source>
        <dbReference type="Proteomes" id="UP000265100"/>
    </source>
</evidence>
<dbReference type="GeneTree" id="ENSGT00940000172673"/>
<proteinExistence type="predicted"/>
<keyword evidence="3" id="KW-1185">Reference proteome</keyword>
<dbReference type="InterPro" id="IPR007110">
    <property type="entry name" value="Ig-like_dom"/>
</dbReference>
<evidence type="ECO:0000313" key="2">
    <source>
        <dbReference type="Ensembl" id="ENSACLP00000070279.1"/>
    </source>
</evidence>
<dbReference type="PROSITE" id="PS50835">
    <property type="entry name" value="IG_LIKE"/>
    <property type="match status" value="1"/>
</dbReference>
<dbReference type="InterPro" id="IPR013783">
    <property type="entry name" value="Ig-like_fold"/>
</dbReference>
<dbReference type="InterPro" id="IPR036179">
    <property type="entry name" value="Ig-like_dom_sf"/>
</dbReference>
<dbReference type="InterPro" id="IPR003599">
    <property type="entry name" value="Ig_sub"/>
</dbReference>
<dbReference type="AlphaFoldDB" id="A0AAX7ULP2"/>
<feature type="domain" description="Ig-like" evidence="1">
    <location>
        <begin position="54"/>
        <end position="141"/>
    </location>
</feature>
<reference evidence="2" key="3">
    <citation type="submission" date="2025-08" db="UniProtKB">
        <authorList>
            <consortium name="Ensembl"/>
        </authorList>
    </citation>
    <scope>IDENTIFICATION</scope>
</reference>
<dbReference type="SMART" id="SM00409">
    <property type="entry name" value="IG"/>
    <property type="match status" value="1"/>
</dbReference>
<protein>
    <recommendedName>
        <fullName evidence="1">Ig-like domain-containing protein</fullName>
    </recommendedName>
</protein>
<reference evidence="2 3" key="1">
    <citation type="submission" date="2018-05" db="EMBL/GenBank/DDBJ databases">
        <authorList>
            <person name="Datahose"/>
        </authorList>
    </citation>
    <scope>NUCLEOTIDE SEQUENCE</scope>
</reference>
<name>A0AAX7ULP2_ASTCA</name>
<accession>A0AAX7ULP2</accession>
<evidence type="ECO:0000259" key="1">
    <source>
        <dbReference type="PROSITE" id="PS50835"/>
    </source>
</evidence>
<dbReference type="Pfam" id="PF13927">
    <property type="entry name" value="Ig_3"/>
    <property type="match status" value="1"/>
</dbReference>
<organism evidence="2 3">
    <name type="scientific">Astatotilapia calliptera</name>
    <name type="common">Eastern happy</name>
    <name type="synonym">Chromis callipterus</name>
    <dbReference type="NCBI Taxonomy" id="8154"/>
    <lineage>
        <taxon>Eukaryota</taxon>
        <taxon>Metazoa</taxon>
        <taxon>Chordata</taxon>
        <taxon>Craniata</taxon>
        <taxon>Vertebrata</taxon>
        <taxon>Euteleostomi</taxon>
        <taxon>Actinopterygii</taxon>
        <taxon>Neopterygii</taxon>
        <taxon>Teleostei</taxon>
        <taxon>Neoteleostei</taxon>
        <taxon>Acanthomorphata</taxon>
        <taxon>Ovalentaria</taxon>
        <taxon>Cichlomorphae</taxon>
        <taxon>Cichliformes</taxon>
        <taxon>Cichlidae</taxon>
        <taxon>African cichlids</taxon>
        <taxon>Pseudocrenilabrinae</taxon>
        <taxon>Haplochromini</taxon>
        <taxon>Astatotilapia</taxon>
    </lineage>
</organism>
<dbReference type="Gene3D" id="2.60.40.10">
    <property type="entry name" value="Immunoglobulins"/>
    <property type="match status" value="1"/>
</dbReference>
<dbReference type="Ensembl" id="ENSACLT00000089385.1">
    <property type="protein sequence ID" value="ENSACLP00000070279.1"/>
    <property type="gene ID" value="ENSACLG00000037592.1"/>
</dbReference>